<organism evidence="7 8">
    <name type="scientific">Dorea ammoniilytica</name>
    <dbReference type="NCBI Taxonomy" id="2981788"/>
    <lineage>
        <taxon>Bacteria</taxon>
        <taxon>Bacillati</taxon>
        <taxon>Bacillota</taxon>
        <taxon>Clostridia</taxon>
        <taxon>Lachnospirales</taxon>
        <taxon>Lachnospiraceae</taxon>
        <taxon>Dorea</taxon>
    </lineage>
</organism>
<gene>
    <name evidence="7" type="ORF">OCV65_02515</name>
</gene>
<keyword evidence="5 6" id="KW-0472">Membrane</keyword>
<dbReference type="CDD" id="cd06579">
    <property type="entry name" value="TM_PBP1_transp_AraH_like"/>
    <property type="match status" value="1"/>
</dbReference>
<evidence type="ECO:0000256" key="4">
    <source>
        <dbReference type="ARBA" id="ARBA00022989"/>
    </source>
</evidence>
<dbReference type="InterPro" id="IPR001851">
    <property type="entry name" value="ABC_transp_permease"/>
</dbReference>
<reference evidence="7 8" key="1">
    <citation type="journal article" date="2021" name="ISME Commun">
        <title>Automated analysis of genomic sequences facilitates high-throughput and comprehensive description of bacteria.</title>
        <authorList>
            <person name="Hitch T.C.A."/>
        </authorList>
    </citation>
    <scope>NUCLEOTIDE SEQUENCE [LARGE SCALE GENOMIC DNA]</scope>
    <source>
        <strain evidence="7 8">Sanger_02</strain>
    </source>
</reference>
<protein>
    <submittedName>
        <fullName evidence="7">ABC transporter permease</fullName>
    </submittedName>
</protein>
<evidence type="ECO:0000313" key="8">
    <source>
        <dbReference type="Proteomes" id="UP001207605"/>
    </source>
</evidence>
<keyword evidence="2" id="KW-1003">Cell membrane</keyword>
<comment type="caution">
    <text evidence="7">The sequence shown here is derived from an EMBL/GenBank/DDBJ whole genome shotgun (WGS) entry which is preliminary data.</text>
</comment>
<feature type="transmembrane region" description="Helical" evidence="6">
    <location>
        <begin position="310"/>
        <end position="328"/>
    </location>
</feature>
<evidence type="ECO:0000256" key="3">
    <source>
        <dbReference type="ARBA" id="ARBA00022692"/>
    </source>
</evidence>
<keyword evidence="8" id="KW-1185">Reference proteome</keyword>
<keyword evidence="3 6" id="KW-0812">Transmembrane</keyword>
<accession>A0ABT2S3V0</accession>
<feature type="transmembrane region" description="Helical" evidence="6">
    <location>
        <begin position="24"/>
        <end position="46"/>
    </location>
</feature>
<feature type="transmembrane region" description="Helical" evidence="6">
    <location>
        <begin position="281"/>
        <end position="303"/>
    </location>
</feature>
<feature type="transmembrane region" description="Helical" evidence="6">
    <location>
        <begin position="227"/>
        <end position="246"/>
    </location>
</feature>
<dbReference type="Pfam" id="PF02653">
    <property type="entry name" value="BPD_transp_2"/>
    <property type="match status" value="1"/>
</dbReference>
<name>A0ABT2S3V0_9FIRM</name>
<evidence type="ECO:0000313" key="7">
    <source>
        <dbReference type="EMBL" id="MCU6699112.1"/>
    </source>
</evidence>
<feature type="transmembrane region" description="Helical" evidence="6">
    <location>
        <begin position="100"/>
        <end position="123"/>
    </location>
</feature>
<evidence type="ECO:0000256" key="2">
    <source>
        <dbReference type="ARBA" id="ARBA00022475"/>
    </source>
</evidence>
<evidence type="ECO:0000256" key="5">
    <source>
        <dbReference type="ARBA" id="ARBA00023136"/>
    </source>
</evidence>
<dbReference type="Proteomes" id="UP001207605">
    <property type="component" value="Unassembled WGS sequence"/>
</dbReference>
<proteinExistence type="predicted"/>
<evidence type="ECO:0000256" key="6">
    <source>
        <dbReference type="SAM" id="Phobius"/>
    </source>
</evidence>
<comment type="subcellular location">
    <subcellularLocation>
        <location evidence="1">Cell membrane</location>
        <topology evidence="1">Multi-pass membrane protein</topology>
    </subcellularLocation>
</comment>
<keyword evidence="4 6" id="KW-1133">Transmembrane helix</keyword>
<dbReference type="EMBL" id="JAOQJV010000002">
    <property type="protein sequence ID" value="MCU6699112.1"/>
    <property type="molecule type" value="Genomic_DNA"/>
</dbReference>
<feature type="transmembrane region" description="Helical" evidence="6">
    <location>
        <begin position="168"/>
        <end position="196"/>
    </location>
</feature>
<evidence type="ECO:0000256" key="1">
    <source>
        <dbReference type="ARBA" id="ARBA00004651"/>
    </source>
</evidence>
<dbReference type="PANTHER" id="PTHR32196">
    <property type="entry name" value="ABC TRANSPORTER PERMEASE PROTEIN YPHD-RELATED-RELATED"/>
    <property type="match status" value="1"/>
</dbReference>
<dbReference type="RefSeq" id="WP_118382415.1">
    <property type="nucleotide sequence ID" value="NZ_JAOQJV010000002.1"/>
</dbReference>
<sequence length="336" mass="35424">MAANNVSTRKGKSFFAKLMERREAMLALIVVAMYIVLSFITPSFMTWSNQKVVISSMAVDGIVVIGMTISLISGGIDLSVGSTLCLSMTVAALLMRNGNHPWLCSLAGIAVTALIGLIIGLLVTKLHLTHFIVTLCFMGIARGLVYILTGGSPVSLVRVFAENKGFAFLGQGTIGGVFPMAPVCFIVIAIIAELYVRNSAGMRKVFYTGSNEQSALYSGIKVDKMKIIACVACAALAGVAGIIYMIRYSGVAVNAGSGEEMVALSAAVIGGASMNGGRGSVIGSILGLLFIVIIQDALTLMMVPSYWQDFVKYAIVLIAVAIDGVTYYRSLKASQS</sequence>